<reference evidence="2 3" key="1">
    <citation type="submission" date="2020-02" db="EMBL/GenBank/DDBJ databases">
        <authorList>
            <person name="Brisse S."/>
        </authorList>
    </citation>
    <scope>NUCLEOTIDE SEQUENCE [LARGE SCALE GENOMIC DNA]</scope>
    <source>
        <strain evidence="2">CIP107547</strain>
    </source>
</reference>
<dbReference type="Pfam" id="PF02517">
    <property type="entry name" value="Rce1-like"/>
    <property type="match status" value="1"/>
</dbReference>
<organism evidence="2 3">
    <name type="scientific">Corynebacterium diphtheriae</name>
    <dbReference type="NCBI Taxonomy" id="1717"/>
    <lineage>
        <taxon>Bacteria</taxon>
        <taxon>Bacillati</taxon>
        <taxon>Actinomycetota</taxon>
        <taxon>Actinomycetes</taxon>
        <taxon>Mycobacteriales</taxon>
        <taxon>Corynebacteriaceae</taxon>
        <taxon>Corynebacterium</taxon>
    </lineage>
</organism>
<feature type="domain" description="CAAX prenyl protease 2/Lysostaphin resistance protein A-like" evidence="1">
    <location>
        <begin position="128"/>
        <end position="221"/>
    </location>
</feature>
<dbReference type="Proteomes" id="UP000480222">
    <property type="component" value="Unassembled WGS sequence"/>
</dbReference>
<dbReference type="GO" id="GO:0008237">
    <property type="term" value="F:metallopeptidase activity"/>
    <property type="evidence" value="ECO:0007669"/>
    <property type="project" value="UniProtKB-KW"/>
</dbReference>
<dbReference type="RefSeq" id="WP_010935698.1">
    <property type="nucleotide sequence ID" value="NZ_CABVGJ010000015.1"/>
</dbReference>
<evidence type="ECO:0000313" key="2">
    <source>
        <dbReference type="EMBL" id="CAB0623756.1"/>
    </source>
</evidence>
<dbReference type="EMBL" id="CADDAV010000035">
    <property type="protein sequence ID" value="CAB0623756.1"/>
    <property type="molecule type" value="Genomic_DNA"/>
</dbReference>
<dbReference type="OrthoDB" id="4453618at2"/>
<proteinExistence type="predicted"/>
<dbReference type="AlphaFoldDB" id="A0A2T1BT86"/>
<name>A0A2T1BT86_CORDP</name>
<dbReference type="GO" id="GO:0004175">
    <property type="term" value="F:endopeptidase activity"/>
    <property type="evidence" value="ECO:0007669"/>
    <property type="project" value="UniProtKB-ARBA"/>
</dbReference>
<dbReference type="OMA" id="LPDVWWK"/>
<dbReference type="GeneID" id="29422662"/>
<accession>A0A2T1BT86</accession>
<keyword evidence="2" id="KW-0378">Hydrolase</keyword>
<evidence type="ECO:0000259" key="1">
    <source>
        <dbReference type="Pfam" id="PF02517"/>
    </source>
</evidence>
<protein>
    <submittedName>
        <fullName evidence="2">CPBP family intramembrane metalloprotease</fullName>
    </submittedName>
</protein>
<keyword evidence="2" id="KW-0645">Protease</keyword>
<sequence length="238" mass="26174">MNTRRLRYEVALVLALTFGMAGLRSIFTLIDALSAPLNTQSVTLNAPRATAAWLDFALQLCGAATIMTWGLLALFLLGERLEKPRGADFSWGVGLAALIGIPGLGFYYAAVHLGLSKEVIPSTLEHFWTIPVLLLFSFAHAFAEEIVVVKWLSTRLNQLGHGLIFTLVVSALLRGSYHLYQGVSAGIGNVIMGLIYGWFYLRYRPTSIWPLIIGHFLIDAVAFVGYTLATMLNINVSW</sequence>
<dbReference type="GO" id="GO:0080120">
    <property type="term" value="P:CAAX-box protein maturation"/>
    <property type="evidence" value="ECO:0007669"/>
    <property type="project" value="UniProtKB-ARBA"/>
</dbReference>
<dbReference type="KEGG" id="cdi:DIP2248"/>
<dbReference type="KEGG" id="cdip:ERS451417_02270"/>
<comment type="caution">
    <text evidence="2">The sequence shown here is derived from an EMBL/GenBank/DDBJ whole genome shotgun (WGS) entry which is preliminary data.</text>
</comment>
<keyword evidence="2" id="KW-0482">Metalloprotease</keyword>
<evidence type="ECO:0000313" key="3">
    <source>
        <dbReference type="Proteomes" id="UP000480222"/>
    </source>
</evidence>
<dbReference type="InterPro" id="IPR003675">
    <property type="entry name" value="Rce1/LyrA-like_dom"/>
</dbReference>
<dbReference type="GO" id="GO:0006508">
    <property type="term" value="P:proteolysis"/>
    <property type="evidence" value="ECO:0007669"/>
    <property type="project" value="UniProtKB-KW"/>
</dbReference>
<gene>
    <name evidence="2" type="ORF">CIP107547_02442</name>
</gene>